<organism evidence="1 2">
    <name type="scientific">Fontimonas thermophila</name>
    <dbReference type="NCBI Taxonomy" id="1076937"/>
    <lineage>
        <taxon>Bacteria</taxon>
        <taxon>Pseudomonadati</taxon>
        <taxon>Pseudomonadota</taxon>
        <taxon>Gammaproteobacteria</taxon>
        <taxon>Nevskiales</taxon>
        <taxon>Nevskiaceae</taxon>
        <taxon>Fontimonas</taxon>
    </lineage>
</organism>
<sequence length="75" mass="8821">MPRKPKKTQTQTEAPKAFDEFVDEAETVDEEVLSVEEPIASPATTKLRDWRDVEKYKEERELRRLVDDDLDLDDL</sequence>
<dbReference type="Proteomes" id="UP000199771">
    <property type="component" value="Unassembled WGS sequence"/>
</dbReference>
<gene>
    <name evidence="1" type="ORF">SAMN04488120_11347</name>
</gene>
<dbReference type="EMBL" id="FOOC01000013">
    <property type="protein sequence ID" value="SFF62278.1"/>
    <property type="molecule type" value="Genomic_DNA"/>
</dbReference>
<dbReference type="OrthoDB" id="7068309at2"/>
<protein>
    <submittedName>
        <fullName evidence="1">Uncharacterized protein</fullName>
    </submittedName>
</protein>
<dbReference type="AlphaFoldDB" id="A0A1I2K7H4"/>
<proteinExistence type="predicted"/>
<reference evidence="1 2" key="1">
    <citation type="submission" date="2016-10" db="EMBL/GenBank/DDBJ databases">
        <authorList>
            <person name="de Groot N.N."/>
        </authorList>
    </citation>
    <scope>NUCLEOTIDE SEQUENCE [LARGE SCALE GENOMIC DNA]</scope>
    <source>
        <strain evidence="1 2">DSM 23609</strain>
    </source>
</reference>
<dbReference type="RefSeq" id="WP_091535208.1">
    <property type="nucleotide sequence ID" value="NZ_FOOC01000013.1"/>
</dbReference>
<evidence type="ECO:0000313" key="2">
    <source>
        <dbReference type="Proteomes" id="UP000199771"/>
    </source>
</evidence>
<name>A0A1I2K7H4_9GAMM</name>
<evidence type="ECO:0000313" key="1">
    <source>
        <dbReference type="EMBL" id="SFF62278.1"/>
    </source>
</evidence>
<keyword evidence="2" id="KW-1185">Reference proteome</keyword>
<accession>A0A1I2K7H4</accession>